<dbReference type="CDD" id="cd00464">
    <property type="entry name" value="SK"/>
    <property type="match status" value="1"/>
</dbReference>
<feature type="binding site" evidence="11">
    <location>
        <position position="79"/>
    </location>
    <ligand>
        <name>substrate</name>
    </ligand>
</feature>
<keyword evidence="4 11" id="KW-0028">Amino-acid biosynthesis</keyword>
<dbReference type="PANTHER" id="PTHR21087">
    <property type="entry name" value="SHIKIMATE KINASE"/>
    <property type="match status" value="1"/>
</dbReference>
<evidence type="ECO:0000256" key="6">
    <source>
        <dbReference type="ARBA" id="ARBA00022741"/>
    </source>
</evidence>
<dbReference type="SUPFAM" id="SSF52540">
    <property type="entry name" value="P-loop containing nucleoside triphosphate hydrolases"/>
    <property type="match status" value="1"/>
</dbReference>
<organism evidence="12 13">
    <name type="scientific">Fimbriimonas ginsengisoli</name>
    <dbReference type="NCBI Taxonomy" id="1005039"/>
    <lineage>
        <taxon>Bacteria</taxon>
        <taxon>Bacillati</taxon>
        <taxon>Armatimonadota</taxon>
        <taxon>Fimbriimonadia</taxon>
        <taxon>Fimbriimonadales</taxon>
        <taxon>Fimbriimonadaceae</taxon>
        <taxon>Fimbriimonas</taxon>
    </lineage>
</organism>
<feature type="binding site" evidence="11">
    <location>
        <position position="58"/>
    </location>
    <ligand>
        <name>substrate</name>
    </ligand>
</feature>
<dbReference type="EMBL" id="JACOSL010000001">
    <property type="protein sequence ID" value="MBI1755479.1"/>
    <property type="molecule type" value="Genomic_DNA"/>
</dbReference>
<keyword evidence="7 11" id="KW-0418">Kinase</keyword>
<gene>
    <name evidence="11" type="primary">aroK</name>
    <name evidence="12" type="ORF">HYR64_00035</name>
</gene>
<dbReference type="AlphaFoldDB" id="A0A931LQJ0"/>
<dbReference type="PRINTS" id="PR01100">
    <property type="entry name" value="SHIKIMTKNASE"/>
</dbReference>
<keyword evidence="8 11" id="KW-0067">ATP-binding</keyword>
<evidence type="ECO:0000256" key="10">
    <source>
        <dbReference type="ARBA" id="ARBA00048567"/>
    </source>
</evidence>
<dbReference type="InterPro" id="IPR023000">
    <property type="entry name" value="Shikimate_kinase_CS"/>
</dbReference>
<keyword evidence="5 11" id="KW-0808">Transferase</keyword>
<comment type="caution">
    <text evidence="11">Lacks conserved residue(s) required for the propagation of feature annotation.</text>
</comment>
<dbReference type="InterPro" id="IPR027417">
    <property type="entry name" value="P-loop_NTPase"/>
</dbReference>
<protein>
    <recommendedName>
        <fullName evidence="3 11">Shikimate kinase</fullName>
        <shortName evidence="11">SK</shortName>
        <ecNumber evidence="3 11">2.7.1.71</ecNumber>
    </recommendedName>
</protein>
<dbReference type="GO" id="GO:0000287">
    <property type="term" value="F:magnesium ion binding"/>
    <property type="evidence" value="ECO:0007669"/>
    <property type="project" value="UniProtKB-UniRule"/>
</dbReference>
<evidence type="ECO:0000313" key="12">
    <source>
        <dbReference type="EMBL" id="MBI1755479.1"/>
    </source>
</evidence>
<comment type="subcellular location">
    <subcellularLocation>
        <location evidence="11">Cytoplasm</location>
    </subcellularLocation>
</comment>
<dbReference type="PANTHER" id="PTHR21087:SF16">
    <property type="entry name" value="SHIKIMATE KINASE 1, CHLOROPLASTIC"/>
    <property type="match status" value="1"/>
</dbReference>
<evidence type="ECO:0000256" key="2">
    <source>
        <dbReference type="ARBA" id="ARBA00006997"/>
    </source>
</evidence>
<evidence type="ECO:0000313" key="13">
    <source>
        <dbReference type="Proteomes" id="UP000727962"/>
    </source>
</evidence>
<dbReference type="Pfam" id="PF01202">
    <property type="entry name" value="SKI"/>
    <property type="match status" value="1"/>
</dbReference>
<feature type="binding site" evidence="11">
    <location>
        <position position="118"/>
    </location>
    <ligand>
        <name>ATP</name>
        <dbReference type="ChEBI" id="CHEBI:30616"/>
    </ligand>
</feature>
<comment type="similarity">
    <text evidence="2 11">Belongs to the shikimate kinase family.</text>
</comment>
<comment type="caution">
    <text evidence="12">The sequence shown here is derived from an EMBL/GenBank/DDBJ whole genome shotgun (WGS) entry which is preliminary data.</text>
</comment>
<dbReference type="InterPro" id="IPR000623">
    <property type="entry name" value="Shikimate_kinase/TSH1"/>
</dbReference>
<dbReference type="HAMAP" id="MF_00109">
    <property type="entry name" value="Shikimate_kinase"/>
    <property type="match status" value="1"/>
</dbReference>
<keyword evidence="9 11" id="KW-0057">Aromatic amino acid biosynthesis</keyword>
<dbReference type="EC" id="2.7.1.71" evidence="3 11"/>
<reference evidence="12" key="1">
    <citation type="submission" date="2020-07" db="EMBL/GenBank/DDBJ databases">
        <title>Huge and variable diversity of episymbiotic CPR bacteria and DPANN archaea in groundwater ecosystems.</title>
        <authorList>
            <person name="He C.Y."/>
            <person name="Keren R."/>
            <person name="Whittaker M."/>
            <person name="Farag I.F."/>
            <person name="Doudna J."/>
            <person name="Cate J.H.D."/>
            <person name="Banfield J.F."/>
        </authorList>
    </citation>
    <scope>NUCLEOTIDE SEQUENCE</scope>
    <source>
        <strain evidence="12">NC_groundwater_17_Pr7_B-0.1um_64_12</strain>
    </source>
</reference>
<sequence length="171" mass="19291">MERAWILVGMMGCGKSAVGRGVAQASGRTFIDTDQLMRQRFGRPVAEIFRIYGEPAYRDHETDLLRNLEPGDFVLATGGGVVLRDDNWDQLRRLGVSVYLKASAEVLAKNLERSRSRRPLLDRPDWREHLGNLLSQRRAAYEKADYTIPVDSLSIDEAGNQALARFREAEA</sequence>
<feature type="binding site" evidence="11">
    <location>
        <position position="16"/>
    </location>
    <ligand>
        <name>Mg(2+)</name>
        <dbReference type="ChEBI" id="CHEBI:18420"/>
    </ligand>
</feature>
<evidence type="ECO:0000256" key="7">
    <source>
        <dbReference type="ARBA" id="ARBA00022777"/>
    </source>
</evidence>
<evidence type="ECO:0000256" key="11">
    <source>
        <dbReference type="HAMAP-Rule" id="MF_00109"/>
    </source>
</evidence>
<feature type="binding site" evidence="11">
    <location>
        <position position="34"/>
    </location>
    <ligand>
        <name>substrate</name>
    </ligand>
</feature>
<dbReference type="InterPro" id="IPR031322">
    <property type="entry name" value="Shikimate/glucono_kinase"/>
</dbReference>
<keyword evidence="11" id="KW-0460">Magnesium</keyword>
<dbReference type="Proteomes" id="UP000727962">
    <property type="component" value="Unassembled WGS sequence"/>
</dbReference>
<dbReference type="GO" id="GO:0005524">
    <property type="term" value="F:ATP binding"/>
    <property type="evidence" value="ECO:0007669"/>
    <property type="project" value="UniProtKB-UniRule"/>
</dbReference>
<dbReference type="Gene3D" id="3.40.50.300">
    <property type="entry name" value="P-loop containing nucleotide triphosphate hydrolases"/>
    <property type="match status" value="1"/>
</dbReference>
<comment type="subunit">
    <text evidence="11">Monomer.</text>
</comment>
<evidence type="ECO:0000256" key="9">
    <source>
        <dbReference type="ARBA" id="ARBA00023141"/>
    </source>
</evidence>
<feature type="binding site" evidence="11">
    <location>
        <position position="137"/>
    </location>
    <ligand>
        <name>substrate</name>
    </ligand>
</feature>
<evidence type="ECO:0000256" key="4">
    <source>
        <dbReference type="ARBA" id="ARBA00022605"/>
    </source>
</evidence>
<keyword evidence="11" id="KW-0963">Cytoplasm</keyword>
<keyword evidence="11" id="KW-0479">Metal-binding</keyword>
<dbReference type="GO" id="GO:0009423">
    <property type="term" value="P:chorismate biosynthetic process"/>
    <property type="evidence" value="ECO:0007669"/>
    <property type="project" value="UniProtKB-UniRule"/>
</dbReference>
<dbReference type="GO" id="GO:0008652">
    <property type="term" value="P:amino acid biosynthetic process"/>
    <property type="evidence" value="ECO:0007669"/>
    <property type="project" value="UniProtKB-KW"/>
</dbReference>
<evidence type="ECO:0000256" key="8">
    <source>
        <dbReference type="ARBA" id="ARBA00022840"/>
    </source>
</evidence>
<dbReference type="GO" id="GO:0009073">
    <property type="term" value="P:aromatic amino acid family biosynthetic process"/>
    <property type="evidence" value="ECO:0007669"/>
    <property type="project" value="UniProtKB-KW"/>
</dbReference>
<dbReference type="GO" id="GO:0004765">
    <property type="term" value="F:shikimate kinase activity"/>
    <property type="evidence" value="ECO:0007669"/>
    <property type="project" value="UniProtKB-UniRule"/>
</dbReference>
<comment type="function">
    <text evidence="11">Catalyzes the specific phosphorylation of the 3-hydroxyl group of shikimic acid using ATP as a cosubstrate.</text>
</comment>
<comment type="pathway">
    <text evidence="1 11">Metabolic intermediate biosynthesis; chorismate biosynthesis; chorismate from D-erythrose 4-phosphate and phosphoenolpyruvate: step 5/7.</text>
</comment>
<comment type="cofactor">
    <cofactor evidence="11">
        <name>Mg(2+)</name>
        <dbReference type="ChEBI" id="CHEBI:18420"/>
    </cofactor>
    <text evidence="11">Binds 1 Mg(2+) ion per subunit.</text>
</comment>
<keyword evidence="6 11" id="KW-0547">Nucleotide-binding</keyword>
<dbReference type="GO" id="GO:0005829">
    <property type="term" value="C:cytosol"/>
    <property type="evidence" value="ECO:0007669"/>
    <property type="project" value="TreeGrafter"/>
</dbReference>
<proteinExistence type="inferred from homology"/>
<name>A0A931LQJ0_FIMGI</name>
<dbReference type="PROSITE" id="PS01128">
    <property type="entry name" value="SHIKIMATE_KINASE"/>
    <property type="match status" value="1"/>
</dbReference>
<evidence type="ECO:0000256" key="5">
    <source>
        <dbReference type="ARBA" id="ARBA00022679"/>
    </source>
</evidence>
<comment type="catalytic activity">
    <reaction evidence="10 11">
        <text>shikimate + ATP = 3-phosphoshikimate + ADP + H(+)</text>
        <dbReference type="Rhea" id="RHEA:13121"/>
        <dbReference type="ChEBI" id="CHEBI:15378"/>
        <dbReference type="ChEBI" id="CHEBI:30616"/>
        <dbReference type="ChEBI" id="CHEBI:36208"/>
        <dbReference type="ChEBI" id="CHEBI:145989"/>
        <dbReference type="ChEBI" id="CHEBI:456216"/>
        <dbReference type="EC" id="2.7.1.71"/>
    </reaction>
</comment>
<evidence type="ECO:0000256" key="3">
    <source>
        <dbReference type="ARBA" id="ARBA00012154"/>
    </source>
</evidence>
<feature type="binding site" evidence="11">
    <location>
        <begin position="12"/>
        <end position="17"/>
    </location>
    <ligand>
        <name>ATP</name>
        <dbReference type="ChEBI" id="CHEBI:30616"/>
    </ligand>
</feature>
<evidence type="ECO:0000256" key="1">
    <source>
        <dbReference type="ARBA" id="ARBA00004842"/>
    </source>
</evidence>
<accession>A0A931LQJ0</accession>